<keyword evidence="2" id="KW-1185">Reference proteome</keyword>
<dbReference type="Proteomes" id="UP000313359">
    <property type="component" value="Unassembled WGS sequence"/>
</dbReference>
<evidence type="ECO:0000313" key="1">
    <source>
        <dbReference type="EMBL" id="RPD52732.1"/>
    </source>
</evidence>
<feature type="non-terminal residue" evidence="1">
    <location>
        <position position="1"/>
    </location>
</feature>
<evidence type="ECO:0000313" key="2">
    <source>
        <dbReference type="Proteomes" id="UP000313359"/>
    </source>
</evidence>
<dbReference type="EMBL" id="ML122342">
    <property type="protein sequence ID" value="RPD52732.1"/>
    <property type="molecule type" value="Genomic_DNA"/>
</dbReference>
<dbReference type="AlphaFoldDB" id="A0A5C2RMA3"/>
<sequence>YYRLTRAHTAAYLAGKLIKCLHEYSIEDRLITCDNASSNTAMMPEIAKLLPNCRVPVGCILCFGHVLSLVVKVRITCTLV</sequence>
<name>A0A5C2RMA3_9APHY</name>
<proteinExistence type="predicted"/>
<protein>
    <recommendedName>
        <fullName evidence="3">DUF659 domain-containing protein</fullName>
    </recommendedName>
</protein>
<reference evidence="1" key="1">
    <citation type="journal article" date="2018" name="Genome Biol. Evol.">
        <title>Genomics and development of Lentinus tigrinus, a white-rot wood-decaying mushroom with dimorphic fruiting bodies.</title>
        <authorList>
            <person name="Wu B."/>
            <person name="Xu Z."/>
            <person name="Knudson A."/>
            <person name="Carlson A."/>
            <person name="Chen N."/>
            <person name="Kovaka S."/>
            <person name="LaButti K."/>
            <person name="Lipzen A."/>
            <person name="Pennachio C."/>
            <person name="Riley R."/>
            <person name="Schakwitz W."/>
            <person name="Umezawa K."/>
            <person name="Ohm R.A."/>
            <person name="Grigoriev I.V."/>
            <person name="Nagy L.G."/>
            <person name="Gibbons J."/>
            <person name="Hibbett D."/>
        </authorList>
    </citation>
    <scope>NUCLEOTIDE SEQUENCE [LARGE SCALE GENOMIC DNA]</scope>
    <source>
        <strain evidence="1">ALCF2SS1-6</strain>
    </source>
</reference>
<evidence type="ECO:0008006" key="3">
    <source>
        <dbReference type="Google" id="ProtNLM"/>
    </source>
</evidence>
<accession>A0A5C2RMA3</accession>
<organism evidence="1 2">
    <name type="scientific">Lentinus tigrinus ALCF2SS1-6</name>
    <dbReference type="NCBI Taxonomy" id="1328759"/>
    <lineage>
        <taxon>Eukaryota</taxon>
        <taxon>Fungi</taxon>
        <taxon>Dikarya</taxon>
        <taxon>Basidiomycota</taxon>
        <taxon>Agaricomycotina</taxon>
        <taxon>Agaricomycetes</taxon>
        <taxon>Polyporales</taxon>
        <taxon>Polyporaceae</taxon>
        <taxon>Lentinus</taxon>
    </lineage>
</organism>
<dbReference type="OrthoDB" id="2745866at2759"/>
<gene>
    <name evidence="1" type="ORF">L227DRAFT_514363</name>
</gene>